<keyword evidence="7 9" id="KW-0472">Membrane</keyword>
<reference evidence="10 11" key="1">
    <citation type="journal article" date="2023" name="Microorganisms">
        <title>Thiorhodovibrio frisius and Trv. litoralis spp. nov., Two Novel Members from a Clade of Fastidious Purple Sulfur Bacteria That Exhibit Unique Red-Shifted Light-Harvesting Capabilities.</title>
        <authorList>
            <person name="Methner A."/>
            <person name="Kuzyk S.B."/>
            <person name="Petersen J."/>
            <person name="Bauer S."/>
            <person name="Brinkmann H."/>
            <person name="Sichau K."/>
            <person name="Wanner G."/>
            <person name="Wolf J."/>
            <person name="Neumann-Schaal M."/>
            <person name="Henke P."/>
            <person name="Tank M."/>
            <person name="Sproer C."/>
            <person name="Bunk B."/>
            <person name="Overmann J."/>
        </authorList>
    </citation>
    <scope>NUCLEOTIDE SEQUENCE [LARGE SCALE GENOMIC DNA]</scope>
    <source>
        <strain evidence="10 11">DSM 6702</strain>
    </source>
</reference>
<comment type="function">
    <text evidence="9">Role in flagellar biosynthesis.</text>
</comment>
<dbReference type="PANTHER" id="PTHR34040">
    <property type="entry name" value="FLAGELLAR BIOSYNTHETIC PROTEIN FLIQ"/>
    <property type="match status" value="1"/>
</dbReference>
<keyword evidence="4 9" id="KW-1003">Cell membrane</keyword>
<dbReference type="RefSeq" id="WP_328985538.1">
    <property type="nucleotide sequence ID" value="NZ_CP121472.1"/>
</dbReference>
<evidence type="ECO:0000256" key="1">
    <source>
        <dbReference type="ARBA" id="ARBA00004651"/>
    </source>
</evidence>
<name>A0ABZ0SK29_9GAMM</name>
<dbReference type="PANTHER" id="PTHR34040:SF2">
    <property type="entry name" value="FLAGELLAR BIOSYNTHETIC PROTEIN FLIQ"/>
    <property type="match status" value="1"/>
</dbReference>
<dbReference type="EMBL" id="CP121472">
    <property type="protein sequence ID" value="WPL19786.1"/>
    <property type="molecule type" value="Genomic_DNA"/>
</dbReference>
<organism evidence="10 11">
    <name type="scientific">Thiorhodovibrio winogradskyi</name>
    <dbReference type="NCBI Taxonomy" id="77007"/>
    <lineage>
        <taxon>Bacteria</taxon>
        <taxon>Pseudomonadati</taxon>
        <taxon>Pseudomonadota</taxon>
        <taxon>Gammaproteobacteria</taxon>
        <taxon>Chromatiales</taxon>
        <taxon>Chromatiaceae</taxon>
        <taxon>Thiorhodovibrio</taxon>
    </lineage>
</organism>
<keyword evidence="11" id="KW-1185">Reference proteome</keyword>
<dbReference type="Proteomes" id="UP001432180">
    <property type="component" value="Chromosome"/>
</dbReference>
<accession>A0ABZ0SK29</accession>
<keyword evidence="10" id="KW-0966">Cell projection</keyword>
<evidence type="ECO:0000256" key="6">
    <source>
        <dbReference type="ARBA" id="ARBA00022989"/>
    </source>
</evidence>
<proteinExistence type="inferred from homology"/>
<evidence type="ECO:0000313" key="10">
    <source>
        <dbReference type="EMBL" id="WPL19786.1"/>
    </source>
</evidence>
<evidence type="ECO:0000256" key="3">
    <source>
        <dbReference type="ARBA" id="ARBA00021718"/>
    </source>
</evidence>
<evidence type="ECO:0000256" key="4">
    <source>
        <dbReference type="ARBA" id="ARBA00022475"/>
    </source>
</evidence>
<dbReference type="PRINTS" id="PR00952">
    <property type="entry name" value="TYPE3IMQPROT"/>
</dbReference>
<evidence type="ECO:0000256" key="5">
    <source>
        <dbReference type="ARBA" id="ARBA00022692"/>
    </source>
</evidence>
<evidence type="ECO:0000256" key="7">
    <source>
        <dbReference type="ARBA" id="ARBA00023136"/>
    </source>
</evidence>
<dbReference type="InterPro" id="IPR002191">
    <property type="entry name" value="Bac_export_3"/>
</dbReference>
<dbReference type="InterPro" id="IPR006305">
    <property type="entry name" value="FliQ"/>
</dbReference>
<evidence type="ECO:0000256" key="9">
    <source>
        <dbReference type="RuleBase" id="RU364090"/>
    </source>
</evidence>
<comment type="subcellular location">
    <subcellularLocation>
        <location evidence="1 9">Cell membrane</location>
        <topology evidence="1">Multi-pass membrane protein</topology>
    </subcellularLocation>
    <subcellularLocation>
        <location evidence="9">Bacterial flagellum basal body</location>
    </subcellularLocation>
</comment>
<keyword evidence="10" id="KW-0282">Flagellum</keyword>
<keyword evidence="8 9" id="KW-0975">Bacterial flagellum</keyword>
<feature type="transmembrane region" description="Helical" evidence="9">
    <location>
        <begin position="51"/>
        <end position="70"/>
    </location>
</feature>
<dbReference type="Pfam" id="PF01313">
    <property type="entry name" value="Bac_export_3"/>
    <property type="match status" value="1"/>
</dbReference>
<dbReference type="NCBIfam" id="TIGR01402">
    <property type="entry name" value="fliQ"/>
    <property type="match status" value="1"/>
</dbReference>
<keyword evidence="5 9" id="KW-0812">Transmembrane</keyword>
<evidence type="ECO:0000256" key="2">
    <source>
        <dbReference type="ARBA" id="ARBA00006156"/>
    </source>
</evidence>
<evidence type="ECO:0000313" key="11">
    <source>
        <dbReference type="Proteomes" id="UP001432180"/>
    </source>
</evidence>
<dbReference type="PIRSF" id="PIRSF004669">
    <property type="entry name" value="FliQ"/>
    <property type="match status" value="1"/>
</dbReference>
<comment type="similarity">
    <text evidence="2 9">Belongs to the FliQ/MopD/SpaQ family.</text>
</comment>
<keyword evidence="10" id="KW-0969">Cilium</keyword>
<keyword evidence="6 9" id="KW-1133">Transmembrane helix</keyword>
<feature type="transmembrane region" description="Helical" evidence="9">
    <location>
        <begin position="16"/>
        <end position="39"/>
    </location>
</feature>
<evidence type="ECO:0000256" key="8">
    <source>
        <dbReference type="ARBA" id="ARBA00023143"/>
    </source>
</evidence>
<sequence length="89" mass="9422">MTPEMVIDVGKEAGTVLVLLATPPLLTGLAIGVLIGMIQAATSVQEMTLTFIPKLLGVFTAMLFSGHWMLATITDYTKGLYDSIPLLVG</sequence>
<gene>
    <name evidence="9 10" type="primary">fliQ</name>
    <name evidence="10" type="ORF">Thiowin_04930</name>
</gene>
<protein>
    <recommendedName>
        <fullName evidence="3 9">Flagellar biosynthetic protein FliQ</fullName>
    </recommendedName>
</protein>